<evidence type="ECO:0000259" key="4">
    <source>
        <dbReference type="PROSITE" id="PS50196"/>
    </source>
</evidence>
<evidence type="ECO:0000256" key="2">
    <source>
        <dbReference type="ARBA" id="ARBA00023242"/>
    </source>
</evidence>
<dbReference type="SUPFAM" id="SSF50729">
    <property type="entry name" value="PH domain-like"/>
    <property type="match status" value="1"/>
</dbReference>
<dbReference type="InterPro" id="IPR000156">
    <property type="entry name" value="Ran_bind_dom"/>
</dbReference>
<evidence type="ECO:0000313" key="6">
    <source>
        <dbReference type="Proteomes" id="UP001176521"/>
    </source>
</evidence>
<comment type="caution">
    <text evidence="5">The sequence shown here is derived from an EMBL/GenBank/DDBJ whole genome shotgun (WGS) entry which is preliminary data.</text>
</comment>
<keyword evidence="2" id="KW-0539">Nucleus</keyword>
<dbReference type="Pfam" id="PF00638">
    <property type="entry name" value="Ran_BP1"/>
    <property type="match status" value="1"/>
</dbReference>
<dbReference type="PANTHER" id="PTHR23138">
    <property type="entry name" value="RAN BINDING PROTEIN"/>
    <property type="match status" value="1"/>
</dbReference>
<feature type="compositionally biased region" description="Polar residues" evidence="3">
    <location>
        <begin position="69"/>
        <end position="83"/>
    </location>
</feature>
<feature type="compositionally biased region" description="Polar residues" evidence="3">
    <location>
        <begin position="131"/>
        <end position="150"/>
    </location>
</feature>
<accession>A0AAN6G6I7</accession>
<dbReference type="Proteomes" id="UP001176521">
    <property type="component" value="Unassembled WGS sequence"/>
</dbReference>
<proteinExistence type="predicted"/>
<feature type="compositionally biased region" description="Low complexity" evidence="3">
    <location>
        <begin position="110"/>
        <end position="128"/>
    </location>
</feature>
<feature type="compositionally biased region" description="Polar residues" evidence="3">
    <location>
        <begin position="27"/>
        <end position="36"/>
    </location>
</feature>
<evidence type="ECO:0000256" key="1">
    <source>
        <dbReference type="ARBA" id="ARBA00004123"/>
    </source>
</evidence>
<feature type="compositionally biased region" description="Low complexity" evidence="3">
    <location>
        <begin position="212"/>
        <end position="252"/>
    </location>
</feature>
<feature type="domain" description="RanBD1" evidence="4">
    <location>
        <begin position="360"/>
        <end position="464"/>
    </location>
</feature>
<feature type="compositionally biased region" description="Basic and acidic residues" evidence="3">
    <location>
        <begin position="11"/>
        <end position="26"/>
    </location>
</feature>
<feature type="region of interest" description="Disordered" evidence="3">
    <location>
        <begin position="312"/>
        <end position="382"/>
    </location>
</feature>
<organism evidence="5 6">
    <name type="scientific">Tilletia horrida</name>
    <dbReference type="NCBI Taxonomy" id="155126"/>
    <lineage>
        <taxon>Eukaryota</taxon>
        <taxon>Fungi</taxon>
        <taxon>Dikarya</taxon>
        <taxon>Basidiomycota</taxon>
        <taxon>Ustilaginomycotina</taxon>
        <taxon>Exobasidiomycetes</taxon>
        <taxon>Tilletiales</taxon>
        <taxon>Tilletiaceae</taxon>
        <taxon>Tilletia</taxon>
    </lineage>
</organism>
<dbReference type="SMART" id="SM00160">
    <property type="entry name" value="RanBD"/>
    <property type="match status" value="1"/>
</dbReference>
<dbReference type="PANTHER" id="PTHR23138:SF142">
    <property type="entry name" value="RAN-BINDING PROTEIN 3B-RELATED"/>
    <property type="match status" value="1"/>
</dbReference>
<dbReference type="Gene3D" id="2.30.29.30">
    <property type="entry name" value="Pleckstrin-homology domain (PH domain)/Phosphotyrosine-binding domain (PTB)"/>
    <property type="match status" value="1"/>
</dbReference>
<feature type="compositionally biased region" description="Low complexity" evidence="3">
    <location>
        <begin position="154"/>
        <end position="187"/>
    </location>
</feature>
<dbReference type="EMBL" id="JAPDMQ010000504">
    <property type="protein sequence ID" value="KAK0523561.1"/>
    <property type="molecule type" value="Genomic_DNA"/>
</dbReference>
<feature type="compositionally biased region" description="Basic and acidic residues" evidence="3">
    <location>
        <begin position="516"/>
        <end position="533"/>
    </location>
</feature>
<protein>
    <recommendedName>
        <fullName evidence="4">RanBD1 domain-containing protein</fullName>
    </recommendedName>
</protein>
<name>A0AAN6G6I7_9BASI</name>
<feature type="region of interest" description="Disordered" evidence="3">
    <location>
        <begin position="505"/>
        <end position="533"/>
    </location>
</feature>
<dbReference type="GO" id="GO:0005634">
    <property type="term" value="C:nucleus"/>
    <property type="evidence" value="ECO:0007669"/>
    <property type="project" value="UniProtKB-SubCell"/>
</dbReference>
<gene>
    <name evidence="5" type="ORF">OC842_006109</name>
</gene>
<dbReference type="InterPro" id="IPR011993">
    <property type="entry name" value="PH-like_dom_sf"/>
</dbReference>
<evidence type="ECO:0000256" key="3">
    <source>
        <dbReference type="SAM" id="MobiDB-lite"/>
    </source>
</evidence>
<feature type="region of interest" description="Disordered" evidence="3">
    <location>
        <begin position="1"/>
        <end position="277"/>
    </location>
</feature>
<evidence type="ECO:0000313" key="5">
    <source>
        <dbReference type="EMBL" id="KAK0523561.1"/>
    </source>
</evidence>
<dbReference type="AlphaFoldDB" id="A0AAN6G6I7"/>
<sequence length="533" mass="55015">MASPSSPAQSGDDHTRRTFKRDRETDPATQQPTTPSEAIPTKKNRLEQDSHPAAAADSMVAFSPDKPHTSNAQAVRQISQKVQDISWEEQQKRTGVPSPAEVPEDEPAAKDSSAAQAKSSTSSSTQLSFGAFSSRSNPFGSARTSSNSSIFGAANSQGEASSSISSAASSSNAAGSWLDSSQSQSSSVGGANFRPAANAHNMGSANARLPFLSQESGMSQSQSGAMSPAAASSGLSAPESSQESGVSSSQQSFTLGDKTPTGPPADTSSPRKQAFGFGSFAKGSAFSKKVAGASPLSGPSTAAAGKSIFEAESSDTLGSSSDTANPSPALASAEAADSHITPPAGEARAGGQSNQAFQRRADEDSTLAAATDRTTGEEEERTIFSARGRLFEMDTATQNWKERGTGTIKCNVPNEVSGGLFGAGRGASGPGAGKRRSPARLVMRTDGVLRLILNVVLFTGMSVELAQEKFVRFSAFEEGKLVHFTVRVPQPKIAEELFDTIQSRIPAAPASAEGRNTAEDGKTAEGSSKDEQA</sequence>
<keyword evidence="6" id="KW-1185">Reference proteome</keyword>
<feature type="compositionally biased region" description="Polar residues" evidence="3">
    <location>
        <begin position="314"/>
        <end position="326"/>
    </location>
</feature>
<dbReference type="PROSITE" id="PS50196">
    <property type="entry name" value="RANBD1"/>
    <property type="match status" value="1"/>
</dbReference>
<comment type="subcellular location">
    <subcellularLocation>
        <location evidence="1">Nucleus</location>
    </subcellularLocation>
</comment>
<dbReference type="CDD" id="cd13180">
    <property type="entry name" value="RanBD_RanBP3"/>
    <property type="match status" value="1"/>
</dbReference>
<reference evidence="5" key="1">
    <citation type="journal article" date="2023" name="PhytoFront">
        <title>Draft Genome Resources of Seven Strains of Tilletia horrida, Causal Agent of Kernel Smut of Rice.</title>
        <authorList>
            <person name="Khanal S."/>
            <person name="Antony Babu S."/>
            <person name="Zhou X.G."/>
        </authorList>
    </citation>
    <scope>NUCLEOTIDE SEQUENCE</scope>
    <source>
        <strain evidence="5">TX3</strain>
    </source>
</reference>
<dbReference type="InterPro" id="IPR045255">
    <property type="entry name" value="RanBP1-like"/>
</dbReference>